<organism evidence="10 11">
    <name type="scientific">Prorocentrum cordatum</name>
    <dbReference type="NCBI Taxonomy" id="2364126"/>
    <lineage>
        <taxon>Eukaryota</taxon>
        <taxon>Sar</taxon>
        <taxon>Alveolata</taxon>
        <taxon>Dinophyceae</taxon>
        <taxon>Prorocentrales</taxon>
        <taxon>Prorocentraceae</taxon>
        <taxon>Prorocentrum</taxon>
    </lineage>
</organism>
<dbReference type="Gene3D" id="1.10.3430.10">
    <property type="entry name" value="Ammonium transporter AmtB like domains"/>
    <property type="match status" value="1"/>
</dbReference>
<proteinExistence type="inferred from homology"/>
<evidence type="ECO:0000256" key="6">
    <source>
        <dbReference type="ARBA" id="ARBA00023136"/>
    </source>
</evidence>
<keyword evidence="3" id="KW-1003">Cell membrane</keyword>
<evidence type="ECO:0000313" key="11">
    <source>
        <dbReference type="Proteomes" id="UP001189429"/>
    </source>
</evidence>
<comment type="caution">
    <text evidence="10">The sequence shown here is derived from an EMBL/GenBank/DDBJ whole genome shotgun (WGS) entry which is preliminary data.</text>
</comment>
<dbReference type="InterPro" id="IPR029020">
    <property type="entry name" value="Ammonium/urea_transptr"/>
</dbReference>
<evidence type="ECO:0000256" key="8">
    <source>
        <dbReference type="SAM" id="MobiDB-lite"/>
    </source>
</evidence>
<dbReference type="PANTHER" id="PTHR10464:SF4">
    <property type="entry name" value="UREA TRANSPORTER"/>
    <property type="match status" value="1"/>
</dbReference>
<evidence type="ECO:0000256" key="4">
    <source>
        <dbReference type="ARBA" id="ARBA00022692"/>
    </source>
</evidence>
<keyword evidence="6 9" id="KW-0472">Membrane</keyword>
<gene>
    <name evidence="10" type="ORF">PCOR1329_LOCUS61332</name>
</gene>
<feature type="transmembrane region" description="Helical" evidence="9">
    <location>
        <begin position="268"/>
        <end position="292"/>
    </location>
</feature>
<feature type="region of interest" description="Disordered" evidence="8">
    <location>
        <begin position="17"/>
        <end position="57"/>
    </location>
</feature>
<evidence type="ECO:0000256" key="9">
    <source>
        <dbReference type="SAM" id="Phobius"/>
    </source>
</evidence>
<dbReference type="EMBL" id="CAUYUJ010017715">
    <property type="protein sequence ID" value="CAK0877212.1"/>
    <property type="molecule type" value="Genomic_DNA"/>
</dbReference>
<feature type="transmembrane region" description="Helical" evidence="9">
    <location>
        <begin position="304"/>
        <end position="322"/>
    </location>
</feature>
<comment type="similarity">
    <text evidence="2">Belongs to the urea transporter family.</text>
</comment>
<evidence type="ECO:0000313" key="10">
    <source>
        <dbReference type="EMBL" id="CAK0877212.1"/>
    </source>
</evidence>
<evidence type="ECO:0000256" key="5">
    <source>
        <dbReference type="ARBA" id="ARBA00022989"/>
    </source>
</evidence>
<evidence type="ECO:0000256" key="2">
    <source>
        <dbReference type="ARBA" id="ARBA00005914"/>
    </source>
</evidence>
<dbReference type="Pfam" id="PF03253">
    <property type="entry name" value="UT"/>
    <property type="match status" value="1"/>
</dbReference>
<evidence type="ECO:0000256" key="1">
    <source>
        <dbReference type="ARBA" id="ARBA00004651"/>
    </source>
</evidence>
<evidence type="ECO:0000256" key="3">
    <source>
        <dbReference type="ARBA" id="ARBA00022475"/>
    </source>
</evidence>
<feature type="transmembrane region" description="Helical" evidence="9">
    <location>
        <begin position="328"/>
        <end position="346"/>
    </location>
</feature>
<accession>A0ABN9VUI5</accession>
<dbReference type="Proteomes" id="UP001189429">
    <property type="component" value="Unassembled WGS sequence"/>
</dbReference>
<reference evidence="10" key="1">
    <citation type="submission" date="2023-10" db="EMBL/GenBank/DDBJ databases">
        <authorList>
            <person name="Chen Y."/>
            <person name="Shah S."/>
            <person name="Dougan E. K."/>
            <person name="Thang M."/>
            <person name="Chan C."/>
        </authorList>
    </citation>
    <scope>NUCLEOTIDE SEQUENCE [LARGE SCALE GENOMIC DNA]</scope>
</reference>
<keyword evidence="5 9" id="KW-1133">Transmembrane helix</keyword>
<evidence type="ECO:0000256" key="7">
    <source>
        <dbReference type="ARBA" id="ARBA00033993"/>
    </source>
</evidence>
<name>A0ABN9VUI5_9DINO</name>
<dbReference type="PANTHER" id="PTHR10464">
    <property type="entry name" value="UREA TRANSPORTER"/>
    <property type="match status" value="1"/>
</dbReference>
<evidence type="ECO:0008006" key="12">
    <source>
        <dbReference type="Google" id="ProtNLM"/>
    </source>
</evidence>
<sequence>MHRACFGARRLLCTAGRGAGPRSPGVTGKARVAPAASPQLLRPPAAPPAWHGRPGVSRGAAAAAAASEAPAGASALPPLPPLVDQVLRGVGQVVFCNSPLSGGLLTAGLFYGGGPQLAVLALVGCTSATATARLAGADPEAIKNGLLGYNGALVGCAFSVFLGAAAEPTLVATGLGGAASALLASRLGALTAPVPQWTLAFNVTALALLLFVRPLADAGPAEEGEAAPAVAAASSLGPEEWLTSALVGVSQIFVVDSPAAGLLMLAGIAAYSPGAAAATALGSLLGIASAVAYGADAEEVRHGLWGFNPALTALAVSVFFAPVPWAPALALACGGALATAGAAAVLKAALAGALGVPALTLPFCAVASGCYLLAGRAPGLALAAAAHSPEANLRALRAAAR</sequence>
<feature type="compositionally biased region" description="Low complexity" evidence="8">
    <location>
        <begin position="33"/>
        <end position="43"/>
    </location>
</feature>
<dbReference type="InterPro" id="IPR004937">
    <property type="entry name" value="Urea_transporter"/>
</dbReference>
<comment type="catalytic activity">
    <reaction evidence="7">
        <text>urea(in) = urea(out)</text>
        <dbReference type="Rhea" id="RHEA:32799"/>
        <dbReference type="ChEBI" id="CHEBI:16199"/>
    </reaction>
</comment>
<keyword evidence="11" id="KW-1185">Reference proteome</keyword>
<keyword evidence="4 9" id="KW-0812">Transmembrane</keyword>
<comment type="subcellular location">
    <subcellularLocation>
        <location evidence="1">Cell membrane</location>
        <topology evidence="1">Multi-pass membrane protein</topology>
    </subcellularLocation>
</comment>
<protein>
    <recommendedName>
        <fullName evidence="12">Urea transporter</fullName>
    </recommendedName>
</protein>
<feature type="transmembrane region" description="Helical" evidence="9">
    <location>
        <begin position="353"/>
        <end position="374"/>
    </location>
</feature>